<dbReference type="InterPro" id="IPR016064">
    <property type="entry name" value="NAD/diacylglycerol_kinase_sf"/>
</dbReference>
<reference evidence="3 4" key="1">
    <citation type="submission" date="2017-12" db="EMBL/GenBank/DDBJ databases">
        <title>Sequencing the genomes of 1000 Actinobacteria strains.</title>
        <authorList>
            <person name="Klenk H.-P."/>
        </authorList>
    </citation>
    <scope>NUCLEOTIDE SEQUENCE [LARGE SCALE GENOMIC DNA]</scope>
    <source>
        <strain evidence="3 4">DSM 44489</strain>
    </source>
</reference>
<dbReference type="RefSeq" id="WP_101469273.1">
    <property type="nucleotide sequence ID" value="NZ_PJMW01000004.1"/>
</dbReference>
<evidence type="ECO:0000313" key="4">
    <source>
        <dbReference type="Proteomes" id="UP000233766"/>
    </source>
</evidence>
<feature type="transmembrane region" description="Helical" evidence="1">
    <location>
        <begin position="43"/>
        <end position="61"/>
    </location>
</feature>
<comment type="caution">
    <text evidence="3">The sequence shown here is derived from an EMBL/GenBank/DDBJ whole genome shotgun (WGS) entry which is preliminary data.</text>
</comment>
<keyword evidence="4" id="KW-1185">Reference proteome</keyword>
<evidence type="ECO:0000259" key="2">
    <source>
        <dbReference type="PROSITE" id="PS50146"/>
    </source>
</evidence>
<dbReference type="Gene3D" id="2.60.200.40">
    <property type="match status" value="1"/>
</dbReference>
<keyword evidence="3" id="KW-0418">Kinase</keyword>
<keyword evidence="1" id="KW-1133">Transmembrane helix</keyword>
<dbReference type="InterPro" id="IPR001206">
    <property type="entry name" value="Diacylglycerol_kinase_cat_dom"/>
</dbReference>
<dbReference type="AlphaFoldDB" id="A0A2N3V4T4"/>
<dbReference type="GO" id="GO:0016301">
    <property type="term" value="F:kinase activity"/>
    <property type="evidence" value="ECO:0007669"/>
    <property type="project" value="UniProtKB-KW"/>
</dbReference>
<keyword evidence="1" id="KW-0472">Membrane</keyword>
<dbReference type="EMBL" id="PJMW01000004">
    <property type="protein sequence ID" value="PKV76633.1"/>
    <property type="molecule type" value="Genomic_DNA"/>
</dbReference>
<protein>
    <submittedName>
        <fullName evidence="3">Diacylglycerol kinase family enzyme</fullName>
    </submittedName>
</protein>
<dbReference type="OrthoDB" id="3208200at2"/>
<organism evidence="3 4">
    <name type="scientific">Nocardia fluminea</name>
    <dbReference type="NCBI Taxonomy" id="134984"/>
    <lineage>
        <taxon>Bacteria</taxon>
        <taxon>Bacillati</taxon>
        <taxon>Actinomycetota</taxon>
        <taxon>Actinomycetes</taxon>
        <taxon>Mycobacteriales</taxon>
        <taxon>Nocardiaceae</taxon>
        <taxon>Nocardia</taxon>
    </lineage>
</organism>
<dbReference type="SUPFAM" id="SSF111331">
    <property type="entry name" value="NAD kinase/diacylglycerol kinase-like"/>
    <property type="match status" value="1"/>
</dbReference>
<feature type="transmembrane region" description="Helical" evidence="1">
    <location>
        <begin position="93"/>
        <end position="113"/>
    </location>
</feature>
<gene>
    <name evidence="3" type="ORF">ATK86_7569</name>
</gene>
<dbReference type="Gene3D" id="3.40.50.10330">
    <property type="entry name" value="Probable inorganic polyphosphate/atp-NAD kinase, domain 1"/>
    <property type="match status" value="1"/>
</dbReference>
<feature type="transmembrane region" description="Helical" evidence="1">
    <location>
        <begin position="66"/>
        <end position="87"/>
    </location>
</feature>
<keyword evidence="1" id="KW-0812">Transmembrane</keyword>
<feature type="domain" description="DAGKc" evidence="2">
    <location>
        <begin position="128"/>
        <end position="257"/>
    </location>
</feature>
<proteinExistence type="predicted"/>
<sequence length="441" mass="46355">MNSSPTTGSRARRWWARLAFVCAAAAAVVPVLAAGLFGALALLIVGTGGVVVAVAALYTFITRFGILRWIALGVAVLAPIVVVVSFVRANLLWVVLVSGALALVTVGAARIALRDSGSESAMPEYPAPAPERPFLIMNPRSGGGKVSKFDLVRKAEELGARVALLEGPEEIDVTALARQAVADGADLLGVAGGDGTQALVAAVAVEHDLPFLVISAGTRNHFAMDLGLDRADPTRSLDALRDGVELRVDLGTVNGRPFVNNASFGVYAEIVRSPAYRDDKTATVLTLLPDLLNGHRGPRLVARIGELAVDGPQAILVSNNPYGSNDLAGLSRRVRLDRGVLGAVTLSVTSTREAIGLLRRTRLHGLSQETAIELTVDADAPQIPAGIDGESMLLDTPVRCTIQPAALRVRVPATRPGVRPAAAAFDWARLWQTARWARPGS</sequence>
<evidence type="ECO:0000313" key="3">
    <source>
        <dbReference type="EMBL" id="PKV76633.1"/>
    </source>
</evidence>
<dbReference type="InterPro" id="IPR017438">
    <property type="entry name" value="ATP-NAD_kinase_N"/>
</dbReference>
<accession>A0A2N3V4T4</accession>
<keyword evidence="3" id="KW-0808">Transferase</keyword>
<evidence type="ECO:0000256" key="1">
    <source>
        <dbReference type="SAM" id="Phobius"/>
    </source>
</evidence>
<dbReference type="PROSITE" id="PS50146">
    <property type="entry name" value="DAGK"/>
    <property type="match status" value="1"/>
</dbReference>
<name>A0A2N3V4T4_9NOCA</name>
<dbReference type="Proteomes" id="UP000233766">
    <property type="component" value="Unassembled WGS sequence"/>
</dbReference>
<dbReference type="Pfam" id="PF00781">
    <property type="entry name" value="DAGK_cat"/>
    <property type="match status" value="1"/>
</dbReference>